<name>A0A640SLM1_9ACTN</name>
<evidence type="ECO:0000256" key="1">
    <source>
        <dbReference type="SAM" id="MobiDB-lite"/>
    </source>
</evidence>
<reference evidence="2 3" key="1">
    <citation type="submission" date="2019-12" db="EMBL/GenBank/DDBJ databases">
        <title>Whole genome shotgun sequence of Streptomyces hygroscopicus subsp. glebosus NBRC 13786.</title>
        <authorList>
            <person name="Ichikawa N."/>
            <person name="Kimura A."/>
            <person name="Kitahashi Y."/>
            <person name="Komaki H."/>
            <person name="Tamura T."/>
        </authorList>
    </citation>
    <scope>NUCLEOTIDE SEQUENCE [LARGE SCALE GENOMIC DNA]</scope>
    <source>
        <strain evidence="2 3">NBRC 13786</strain>
    </source>
</reference>
<comment type="caution">
    <text evidence="2">The sequence shown here is derived from an EMBL/GenBank/DDBJ whole genome shotgun (WGS) entry which is preliminary data.</text>
</comment>
<proteinExistence type="predicted"/>
<gene>
    <name evidence="2" type="ORF">Sgleb_04600</name>
</gene>
<feature type="region of interest" description="Disordered" evidence="1">
    <location>
        <begin position="51"/>
        <end position="89"/>
    </location>
</feature>
<evidence type="ECO:0000313" key="3">
    <source>
        <dbReference type="Proteomes" id="UP000430079"/>
    </source>
</evidence>
<dbReference type="AlphaFoldDB" id="A0A640SLM1"/>
<keyword evidence="3" id="KW-1185">Reference proteome</keyword>
<evidence type="ECO:0000313" key="2">
    <source>
        <dbReference type="EMBL" id="GFE12413.1"/>
    </source>
</evidence>
<dbReference type="EMBL" id="BLIO01000001">
    <property type="protein sequence ID" value="GFE12413.1"/>
    <property type="molecule type" value="Genomic_DNA"/>
</dbReference>
<dbReference type="Proteomes" id="UP000430079">
    <property type="component" value="Unassembled WGS sequence"/>
</dbReference>
<sequence length="89" mass="9480">MSDIDDRLLALADSVAASEAKRLPLLTLAEARAAIELLHCSAPALAMERTQPGTWPGIWPDGCRSTDSTGIRSGGTWPRRAGLRSDLGH</sequence>
<accession>A0A640SLM1</accession>
<protein>
    <submittedName>
        <fullName evidence="2">Uncharacterized protein</fullName>
    </submittedName>
</protein>
<organism evidence="2 3">
    <name type="scientific">Streptomyces glebosus</name>
    <dbReference type="NCBI Taxonomy" id="249580"/>
    <lineage>
        <taxon>Bacteria</taxon>
        <taxon>Bacillati</taxon>
        <taxon>Actinomycetota</taxon>
        <taxon>Actinomycetes</taxon>
        <taxon>Kitasatosporales</taxon>
        <taxon>Streptomycetaceae</taxon>
        <taxon>Streptomyces</taxon>
    </lineage>
</organism>
<dbReference type="RefSeq" id="WP_229894258.1">
    <property type="nucleotide sequence ID" value="NZ_BLIO01000001.1"/>
</dbReference>